<proteinExistence type="predicted"/>
<organism evidence="2 3">
    <name type="scientific">Chitinibacter fontanus</name>
    <dbReference type="NCBI Taxonomy" id="1737446"/>
    <lineage>
        <taxon>Bacteria</taxon>
        <taxon>Pseudomonadati</taxon>
        <taxon>Pseudomonadota</taxon>
        <taxon>Betaproteobacteria</taxon>
        <taxon>Neisseriales</taxon>
        <taxon>Chitinibacteraceae</taxon>
        <taxon>Chitinibacter</taxon>
    </lineage>
</organism>
<dbReference type="InterPro" id="IPR003615">
    <property type="entry name" value="HNH_nuc"/>
</dbReference>
<accession>A0A7D5V8N3</accession>
<dbReference type="Proteomes" id="UP000510822">
    <property type="component" value="Chromosome"/>
</dbReference>
<dbReference type="Gene3D" id="1.10.30.50">
    <property type="match status" value="1"/>
</dbReference>
<evidence type="ECO:0000313" key="2">
    <source>
        <dbReference type="EMBL" id="QLI80855.1"/>
    </source>
</evidence>
<dbReference type="AlphaFoldDB" id="A0A7D5V8N3"/>
<dbReference type="EMBL" id="CP058952">
    <property type="protein sequence ID" value="QLI80855.1"/>
    <property type="molecule type" value="Genomic_DNA"/>
</dbReference>
<reference evidence="2 3" key="1">
    <citation type="journal article" date="2016" name="Int. J. Syst. Evol. Microbiol.">
        <title>Chitinibacter fontanus sp. nov., isolated from a spring.</title>
        <authorList>
            <person name="Sheu S.Y."/>
            <person name="Li Y.S."/>
            <person name="Young C.C."/>
            <person name="Chen W.M."/>
        </authorList>
    </citation>
    <scope>NUCLEOTIDE SEQUENCE [LARGE SCALE GENOMIC DNA]</scope>
    <source>
        <strain evidence="2 3">STM-7</strain>
    </source>
</reference>
<keyword evidence="2" id="KW-0540">Nuclease</keyword>
<protein>
    <submittedName>
        <fullName evidence="2">HNH endonuclease</fullName>
    </submittedName>
</protein>
<dbReference type="KEGG" id="cfon:HZU75_04540"/>
<evidence type="ECO:0000259" key="1">
    <source>
        <dbReference type="SMART" id="SM00507"/>
    </source>
</evidence>
<dbReference type="Pfam" id="PF13395">
    <property type="entry name" value="HNH_4"/>
    <property type="match status" value="1"/>
</dbReference>
<dbReference type="SMART" id="SM00507">
    <property type="entry name" value="HNHc"/>
    <property type="match status" value="1"/>
</dbReference>
<name>A0A7D5V8N3_9NEIS</name>
<sequence>MTSIPTAQQQLDFIAKIQRLFAEGDFSATYKYALLIALTEIAVESDVQDGRELVVSNRLIADKFIELYWKQTTPYTSGLPETIPGVLAQNHGVQAAIVNAISEFRSTYSMGINTLNAAKAHEAYRSLQGKVATVVSAQPLNYLQNYGGATHAFIYARDKGQILLLPGVVYCLRAFQGLIQQLARARWVEYVKSHKDNRSIVGQAGDLESFMFETSRANLMILGKLLRKLDGHHCFYCGVVMQSTDVDHFIPFSAYPRDLGDNFVLAHASCNRSKSDNLASLTHLENWLERKQQKQDDLQSIASEAGFIFDSQASKSVAHWAYSSALNAQGSAWVRSQSYDLISPRYLTAIER</sequence>
<feature type="domain" description="HNH nuclease" evidence="1">
    <location>
        <begin position="222"/>
        <end position="272"/>
    </location>
</feature>
<dbReference type="GO" id="GO:0004519">
    <property type="term" value="F:endonuclease activity"/>
    <property type="evidence" value="ECO:0007669"/>
    <property type="project" value="UniProtKB-KW"/>
</dbReference>
<keyword evidence="3" id="KW-1185">Reference proteome</keyword>
<dbReference type="RefSeq" id="WP_180307989.1">
    <property type="nucleotide sequence ID" value="NZ_CP058952.1"/>
</dbReference>
<evidence type="ECO:0000313" key="3">
    <source>
        <dbReference type="Proteomes" id="UP000510822"/>
    </source>
</evidence>
<gene>
    <name evidence="2" type="ORF">HZU75_04540</name>
</gene>
<keyword evidence="2" id="KW-0255">Endonuclease</keyword>
<keyword evidence="2" id="KW-0378">Hydrolase</keyword>